<proteinExistence type="predicted"/>
<name>A0A4P2VGX3_9ARCH</name>
<gene>
    <name evidence="5" type="ORF">NAS2_1113</name>
</gene>
<dbReference type="InterPro" id="IPR036265">
    <property type="entry name" value="HIT-like_sf"/>
</dbReference>
<dbReference type="PROSITE" id="PS51084">
    <property type="entry name" value="HIT_2"/>
    <property type="match status" value="1"/>
</dbReference>
<dbReference type="Proteomes" id="UP000509448">
    <property type="component" value="Chromosome"/>
</dbReference>
<evidence type="ECO:0000259" key="4">
    <source>
        <dbReference type="PROSITE" id="PS51084"/>
    </source>
</evidence>
<keyword evidence="5" id="KW-0378">Hydrolase</keyword>
<dbReference type="Gene3D" id="3.30.428.10">
    <property type="entry name" value="HIT-like"/>
    <property type="match status" value="1"/>
</dbReference>
<dbReference type="Pfam" id="PF01230">
    <property type="entry name" value="HIT"/>
    <property type="match status" value="1"/>
</dbReference>
<dbReference type="InterPro" id="IPR001310">
    <property type="entry name" value="Histidine_triad_HIT"/>
</dbReference>
<evidence type="ECO:0000313" key="6">
    <source>
        <dbReference type="Proteomes" id="UP000509448"/>
    </source>
</evidence>
<accession>A0A4P2VGX3</accession>
<dbReference type="EC" id="3.6.1.17" evidence="5"/>
<dbReference type="PANTHER" id="PTHR46648">
    <property type="entry name" value="HIT FAMILY PROTEIN 1"/>
    <property type="match status" value="1"/>
</dbReference>
<dbReference type="GO" id="GO:0009117">
    <property type="term" value="P:nucleotide metabolic process"/>
    <property type="evidence" value="ECO:0007669"/>
    <property type="project" value="TreeGrafter"/>
</dbReference>
<feature type="domain" description="HIT" evidence="4">
    <location>
        <begin position="1"/>
        <end position="94"/>
    </location>
</feature>
<dbReference type="EMBL" id="AP018732">
    <property type="protein sequence ID" value="BBE42502.1"/>
    <property type="molecule type" value="Genomic_DNA"/>
</dbReference>
<dbReference type="PRINTS" id="PR00332">
    <property type="entry name" value="HISTRIAD"/>
</dbReference>
<dbReference type="PROSITE" id="PS00892">
    <property type="entry name" value="HIT_1"/>
    <property type="match status" value="1"/>
</dbReference>
<dbReference type="InterPro" id="IPR019808">
    <property type="entry name" value="Histidine_triad_CS"/>
</dbReference>
<feature type="short sequence motif" description="Histidine triad motif" evidence="2 3">
    <location>
        <begin position="79"/>
        <end position="83"/>
    </location>
</feature>
<dbReference type="SUPFAM" id="SSF54197">
    <property type="entry name" value="HIT-like"/>
    <property type="match status" value="1"/>
</dbReference>
<evidence type="ECO:0000256" key="3">
    <source>
        <dbReference type="PROSITE-ProRule" id="PRU00464"/>
    </source>
</evidence>
<feature type="active site" description="Tele-AMP-histidine intermediate" evidence="1">
    <location>
        <position position="81"/>
    </location>
</feature>
<dbReference type="KEGG" id="ccai:NAS2_1113"/>
<evidence type="ECO:0000313" key="5">
    <source>
        <dbReference type="EMBL" id="BBE42502.1"/>
    </source>
</evidence>
<dbReference type="PANTHER" id="PTHR46648:SF1">
    <property type="entry name" value="ADENOSINE 5'-MONOPHOSPHORAMIDASE HNT1"/>
    <property type="match status" value="1"/>
</dbReference>
<dbReference type="GO" id="GO:0004081">
    <property type="term" value="F:bis(5'-nucleosyl)-tetraphosphatase (asymmetrical) activity"/>
    <property type="evidence" value="ECO:0007669"/>
    <property type="project" value="UniProtKB-EC"/>
</dbReference>
<evidence type="ECO:0000256" key="2">
    <source>
        <dbReference type="PIRSR" id="PIRSR601310-3"/>
    </source>
</evidence>
<keyword evidence="6" id="KW-1185">Reference proteome</keyword>
<protein>
    <submittedName>
        <fullName evidence="5">Bis(5'-nucleosyl)-tetraphosphatase (Asymmetrical)</fullName>
        <ecNumber evidence="5">3.6.1.17</ecNumber>
    </submittedName>
</protein>
<dbReference type="AlphaFoldDB" id="A0A4P2VGX3"/>
<sequence length="124" mass="13665">MYRDQLVMAFLDAYPLAEGHTLVVPRRHVQRFEDLTEEEACALSRALLKVSKAISKAFGVDALTIGVNDGPDAGQVVPHVHVHVIPRRQGDGAGNLHAIFRNARRISSVDMDDVARRISSNIEP</sequence>
<organism evidence="5 6">
    <name type="scientific">Conexivisphaera calida</name>
    <dbReference type="NCBI Taxonomy" id="1874277"/>
    <lineage>
        <taxon>Archaea</taxon>
        <taxon>Nitrososphaerota</taxon>
        <taxon>Conexivisphaeria</taxon>
        <taxon>Conexivisphaerales</taxon>
        <taxon>Conexivisphaeraceae</taxon>
        <taxon>Conexivisphaera</taxon>
    </lineage>
</organism>
<evidence type="ECO:0000256" key="1">
    <source>
        <dbReference type="PIRSR" id="PIRSR601310-1"/>
    </source>
</evidence>
<reference evidence="5 6" key="1">
    <citation type="journal article" date="2019" name="ISME J.">
        <title>Isolation and characterization of a thermophilic sulfur- and iron-reducing thaumarchaeote from a terrestrial acidic hot spring.</title>
        <authorList>
            <person name="Kato S."/>
            <person name="Itoh T."/>
            <person name="Yuki M."/>
            <person name="Nagamori M."/>
            <person name="Ohnishi M."/>
            <person name="Uematsu K."/>
            <person name="Suzuki K."/>
            <person name="Takashina T."/>
            <person name="Ohkuma M."/>
        </authorList>
    </citation>
    <scope>NUCLEOTIDE SEQUENCE [LARGE SCALE GENOMIC DNA]</scope>
    <source>
        <strain evidence="5 6">NAS-02</strain>
    </source>
</reference>
<dbReference type="InterPro" id="IPR011146">
    <property type="entry name" value="HIT-like"/>
</dbReference>